<dbReference type="Ensembl" id="ENSSANT00000015761.1">
    <property type="protein sequence ID" value="ENSSANP00000014794.1"/>
    <property type="gene ID" value="ENSSANG00000006672.1"/>
</dbReference>
<dbReference type="GO" id="GO:0005096">
    <property type="term" value="F:GTPase activator activity"/>
    <property type="evidence" value="ECO:0007669"/>
    <property type="project" value="TreeGrafter"/>
</dbReference>
<dbReference type="GO" id="GO:0045159">
    <property type="term" value="F:myosin II binding"/>
    <property type="evidence" value="ECO:0007669"/>
    <property type="project" value="TreeGrafter"/>
</dbReference>
<accession>A0A671L5R6</accession>
<dbReference type="Pfam" id="PF00400">
    <property type="entry name" value="WD40"/>
    <property type="match status" value="1"/>
</dbReference>
<dbReference type="InterPro" id="IPR015943">
    <property type="entry name" value="WD40/YVTN_repeat-like_dom_sf"/>
</dbReference>
<evidence type="ECO:0000256" key="1">
    <source>
        <dbReference type="ARBA" id="ARBA00004496"/>
    </source>
</evidence>
<evidence type="ECO:0000256" key="8">
    <source>
        <dbReference type="ARBA" id="ARBA00023306"/>
    </source>
</evidence>
<dbReference type="AlphaFoldDB" id="A0A671L5R6"/>
<keyword evidence="7" id="KW-0677">Repeat</keyword>
<comment type="subcellular location">
    <subcellularLocation>
        <location evidence="1">Cytoplasm</location>
    </subcellularLocation>
</comment>
<keyword evidence="6 11" id="KW-0853">WD repeat</keyword>
<comment type="similarity">
    <text evidence="2">Belongs to the WD repeat L(2)GL family.</text>
</comment>
<dbReference type="FunFam" id="2.130.10.10:FF:000170">
    <property type="entry name" value="lethal(2) giant larvae protein homolog 2 isoform X2"/>
    <property type="match status" value="1"/>
</dbReference>
<keyword evidence="14" id="KW-1185">Reference proteome</keyword>
<proteinExistence type="inferred from homology"/>
<dbReference type="InterPro" id="IPR036322">
    <property type="entry name" value="WD40_repeat_dom_sf"/>
</dbReference>
<dbReference type="PROSITE" id="PS50082">
    <property type="entry name" value="WD_REPEATS_2"/>
    <property type="match status" value="2"/>
</dbReference>
<evidence type="ECO:0000256" key="3">
    <source>
        <dbReference type="ARBA" id="ARBA00022483"/>
    </source>
</evidence>
<dbReference type="Proteomes" id="UP000472260">
    <property type="component" value="Unassembled WGS sequence"/>
</dbReference>
<feature type="domain" description="Lethal giant larvae homologue 2" evidence="12">
    <location>
        <begin position="272"/>
        <end position="370"/>
    </location>
</feature>
<dbReference type="Gene3D" id="2.130.10.10">
    <property type="entry name" value="YVTN repeat-like/Quinoprotein amine dehydrogenase"/>
    <property type="match status" value="2"/>
</dbReference>
<dbReference type="PANTHER" id="PTHR10241:SF20">
    <property type="entry name" value="LLGL SCRIBBLE CELL POLARITY COMPLEX COMPONENT 2"/>
    <property type="match status" value="1"/>
</dbReference>
<keyword evidence="5" id="KW-0597">Phosphoprotein</keyword>
<dbReference type="GO" id="GO:0008593">
    <property type="term" value="P:regulation of Notch signaling pathway"/>
    <property type="evidence" value="ECO:0007669"/>
    <property type="project" value="TreeGrafter"/>
</dbReference>
<evidence type="ECO:0000256" key="11">
    <source>
        <dbReference type="PROSITE-ProRule" id="PRU00221"/>
    </source>
</evidence>
<reference evidence="13" key="1">
    <citation type="submission" date="2025-08" db="UniProtKB">
        <authorList>
            <consortium name="Ensembl"/>
        </authorList>
    </citation>
    <scope>IDENTIFICATION</scope>
</reference>
<dbReference type="Pfam" id="PF08366">
    <property type="entry name" value="LLGL"/>
    <property type="match status" value="1"/>
</dbReference>
<reference evidence="13" key="2">
    <citation type="submission" date="2025-09" db="UniProtKB">
        <authorList>
            <consortium name="Ensembl"/>
        </authorList>
    </citation>
    <scope>IDENTIFICATION</scope>
</reference>
<gene>
    <name evidence="13" type="primary">llgl2</name>
</gene>
<dbReference type="InterPro" id="IPR000664">
    <property type="entry name" value="Lethal2_giant"/>
</dbReference>
<dbReference type="InterPro" id="IPR001680">
    <property type="entry name" value="WD40_rpt"/>
</dbReference>
<dbReference type="PANTHER" id="PTHR10241">
    <property type="entry name" value="LETHAL 2 GIANT LARVAE PROTEIN"/>
    <property type="match status" value="1"/>
</dbReference>
<dbReference type="GO" id="GO:0006887">
    <property type="term" value="P:exocytosis"/>
    <property type="evidence" value="ECO:0007669"/>
    <property type="project" value="UniProtKB-KW"/>
</dbReference>
<dbReference type="FunFam" id="2.130.10.10:FF:001145">
    <property type="entry name" value="Lethal(2) giant larvae protein homolog 2"/>
    <property type="match status" value="1"/>
</dbReference>
<evidence type="ECO:0000256" key="5">
    <source>
        <dbReference type="ARBA" id="ARBA00022553"/>
    </source>
</evidence>
<dbReference type="GO" id="GO:0006893">
    <property type="term" value="P:Golgi to plasma membrane transport"/>
    <property type="evidence" value="ECO:0007669"/>
    <property type="project" value="TreeGrafter"/>
</dbReference>
<evidence type="ECO:0000256" key="9">
    <source>
        <dbReference type="ARBA" id="ARBA00074017"/>
    </source>
</evidence>
<evidence type="ECO:0000256" key="2">
    <source>
        <dbReference type="ARBA" id="ARBA00008070"/>
    </source>
</evidence>
<sequence length="1009" mass="112136">MKRFRRHGHESQRDKHKQDLYQFNKTVEHGFPHQPSALGFSPSLELLAIGTRSGAIKLYGAPGVEFMGLHDENAAVTQVHFLPNQVELVTLLDDNSLHMWTLRAHTGMSELLEIGRFTLSGPPGAPPSVTRVTAVLAHSSGELLLLGTEGGHVFVVEVPGFRELEENNISMEDVQNRIPEDYVGRRNLECVETLHENPLNPRQVLIGYSRGLMVLWDLDRQCPIQHFLGTQQLESVWWMEDGGNILSSHSDGSYCQWTVTGEDPQTEPEKQETPYGSFPCKAISKVIQLPSKQGPPFLIFSGGMPRASYGDRHCISVIHSKTHEALDFTSRIIDFFVICEGENHRGEPSALVVLVEEELVVVDLQTEGWPVIQTPYLVPLHCSAITCSHHVSSIPLKLWERVQAVGAQQNTHYSKKPWPINGGQNLAPDPPQRDLLLTGHEDGTVRFWDASGVCLYPMYKLSTAGVFLTDADPNDNMNQGSEGEWPPFRKVGCFDPYSDDPRLGIQKIHLCKYSGYLTVAGTAGQILVLELNDEAAEQTVEATVVDLLQGQEGFRWKGQACLDVREEPVLFPPGFQPCALVQCQPPAVVTAIALHSEWKLVAFGTSHGFGLYDYHQRNKILVKCTLNPSDQMALEGPLSRVKSIKKSLRQSFRRIRRSRVSIHHACQINARLEAEALQEMELAPVQRKIEARSSDDSFTGLVRTLYFADTFVSDSSHSTPSLWAGTNGGAVFAHVLRVPSLERRAEDPVVAHAAKEIQLMHRAPVVGLVVLDGKGAPLPEPLEVAHDLARSPEMHGSHHLLVVSEEQLKLFTLPKVSSKSKLKLTAVDGSRVRRVGVAWFGSRTDEQLESSLVVLTNQGELHVISLPSIKMIVHYPCIRREDVSGIASCVFTKYGQGFYLMSPSEFERFSLSTRWVVEPRCLVEAPLQMRPKNPSSPVHRDQPDGVATEHRCVCSCVIVQNPLFLSLLQEIQKSLEGDQMTFLENNLKTKPKAGNVLSNGGNYLFSVPD</sequence>
<evidence type="ECO:0000256" key="7">
    <source>
        <dbReference type="ARBA" id="ARBA00022737"/>
    </source>
</evidence>
<dbReference type="PRINTS" id="PR00962">
    <property type="entry name" value="LETHAL2GIANT"/>
</dbReference>
<keyword evidence="8" id="KW-0131">Cell cycle</keyword>
<dbReference type="SMART" id="SM00320">
    <property type="entry name" value="WD40"/>
    <property type="match status" value="4"/>
</dbReference>
<evidence type="ECO:0000313" key="14">
    <source>
        <dbReference type="Proteomes" id="UP000472260"/>
    </source>
</evidence>
<evidence type="ECO:0000259" key="12">
    <source>
        <dbReference type="Pfam" id="PF08366"/>
    </source>
</evidence>
<evidence type="ECO:0000256" key="6">
    <source>
        <dbReference type="ARBA" id="ARBA00022574"/>
    </source>
</evidence>
<name>A0A671L5R6_9TELE</name>
<keyword evidence="4" id="KW-0963">Cytoplasm</keyword>
<dbReference type="GO" id="GO:0051294">
    <property type="term" value="P:establishment of spindle orientation"/>
    <property type="evidence" value="ECO:0007669"/>
    <property type="project" value="TreeGrafter"/>
</dbReference>
<evidence type="ECO:0000256" key="4">
    <source>
        <dbReference type="ARBA" id="ARBA00022490"/>
    </source>
</evidence>
<organism evidence="13 14">
    <name type="scientific">Sinocyclocheilus anshuiensis</name>
    <dbReference type="NCBI Taxonomy" id="1608454"/>
    <lineage>
        <taxon>Eukaryota</taxon>
        <taxon>Metazoa</taxon>
        <taxon>Chordata</taxon>
        <taxon>Craniata</taxon>
        <taxon>Vertebrata</taxon>
        <taxon>Euteleostomi</taxon>
        <taxon>Actinopterygii</taxon>
        <taxon>Neopterygii</taxon>
        <taxon>Teleostei</taxon>
        <taxon>Ostariophysi</taxon>
        <taxon>Cypriniformes</taxon>
        <taxon>Cyprinidae</taxon>
        <taxon>Cyprininae</taxon>
        <taxon>Sinocyclocheilus</taxon>
    </lineage>
</organism>
<dbReference type="SUPFAM" id="SSF50978">
    <property type="entry name" value="WD40 repeat-like"/>
    <property type="match status" value="2"/>
</dbReference>
<feature type="repeat" description="WD" evidence="11">
    <location>
        <begin position="431"/>
        <end position="449"/>
    </location>
</feature>
<dbReference type="GO" id="GO:0030866">
    <property type="term" value="P:cortical actin cytoskeleton organization"/>
    <property type="evidence" value="ECO:0007669"/>
    <property type="project" value="TreeGrafter"/>
</dbReference>
<dbReference type="InterPro" id="IPR013577">
    <property type="entry name" value="LLGL2"/>
</dbReference>
<keyword evidence="3" id="KW-0268">Exocytosis</keyword>
<dbReference type="GO" id="GO:0005886">
    <property type="term" value="C:plasma membrane"/>
    <property type="evidence" value="ECO:0007669"/>
    <property type="project" value="TreeGrafter"/>
</dbReference>
<dbReference type="GO" id="GO:0032878">
    <property type="term" value="P:regulation of establishment or maintenance of cell polarity"/>
    <property type="evidence" value="ECO:0007669"/>
    <property type="project" value="TreeGrafter"/>
</dbReference>
<dbReference type="GO" id="GO:0030864">
    <property type="term" value="C:cortical actin cytoskeleton"/>
    <property type="evidence" value="ECO:0007669"/>
    <property type="project" value="TreeGrafter"/>
</dbReference>
<evidence type="ECO:0000313" key="13">
    <source>
        <dbReference type="Ensembl" id="ENSSANP00000014794.1"/>
    </source>
</evidence>
<evidence type="ECO:0000256" key="10">
    <source>
        <dbReference type="ARBA" id="ARBA00081592"/>
    </source>
</evidence>
<protein>
    <recommendedName>
        <fullName evidence="9">LLGL scribble cell polarity complex component 2</fullName>
    </recommendedName>
    <alternativeName>
        <fullName evidence="10">Lethal(2) giant larvae protein homolog 2</fullName>
    </alternativeName>
</protein>
<feature type="repeat" description="WD" evidence="11">
    <location>
        <begin position="69"/>
        <end position="110"/>
    </location>
</feature>